<accession>A0A179HMG3</accession>
<feature type="region of interest" description="Disordered" evidence="1">
    <location>
        <begin position="22"/>
        <end position="42"/>
    </location>
</feature>
<organism evidence="2 3">
    <name type="scientific">Purpureocillium lilacinum</name>
    <name type="common">Paecilomyces lilacinus</name>
    <dbReference type="NCBI Taxonomy" id="33203"/>
    <lineage>
        <taxon>Eukaryota</taxon>
        <taxon>Fungi</taxon>
        <taxon>Dikarya</taxon>
        <taxon>Ascomycota</taxon>
        <taxon>Pezizomycotina</taxon>
        <taxon>Sordariomycetes</taxon>
        <taxon>Hypocreomycetidae</taxon>
        <taxon>Hypocreales</taxon>
        <taxon>Ophiocordycipitaceae</taxon>
        <taxon>Purpureocillium</taxon>
    </lineage>
</organism>
<proteinExistence type="predicted"/>
<dbReference type="Proteomes" id="UP000078340">
    <property type="component" value="Unassembled WGS sequence"/>
</dbReference>
<feature type="region of interest" description="Disordered" evidence="1">
    <location>
        <begin position="64"/>
        <end position="83"/>
    </location>
</feature>
<dbReference type="AlphaFoldDB" id="A0A179HMG3"/>
<feature type="compositionally biased region" description="Basic and acidic residues" evidence="1">
    <location>
        <begin position="22"/>
        <end position="40"/>
    </location>
</feature>
<reference evidence="2 3" key="1">
    <citation type="submission" date="2016-02" db="EMBL/GenBank/DDBJ databases">
        <title>Biosynthesis of antibiotic leucinostatins and their inhibition on Phytophthora in bio-control Purpureocillium lilacinum.</title>
        <authorList>
            <person name="Wang G."/>
            <person name="Liu Z."/>
            <person name="Lin R."/>
            <person name="Li E."/>
            <person name="Mao Z."/>
            <person name="Ling J."/>
            <person name="Yin W."/>
            <person name="Xie B."/>
        </authorList>
    </citation>
    <scope>NUCLEOTIDE SEQUENCE [LARGE SCALE GENOMIC DNA]</scope>
    <source>
        <strain evidence="2">PLFJ-1</strain>
    </source>
</reference>
<dbReference type="EMBL" id="LSBI01000004">
    <property type="protein sequence ID" value="OAQ90858.1"/>
    <property type="molecule type" value="Genomic_DNA"/>
</dbReference>
<name>A0A179HMG3_PURLI</name>
<evidence type="ECO:0000256" key="1">
    <source>
        <dbReference type="SAM" id="MobiDB-lite"/>
    </source>
</evidence>
<sequence>MGERHRQSYKFPGVGFARDGRRAVGLDDKGRHGQTREGKKEKIKARWRFAKLERIRPTVLPARQSRPIAVGTPPRARGRNLVL</sequence>
<evidence type="ECO:0000313" key="2">
    <source>
        <dbReference type="EMBL" id="OAQ90858.1"/>
    </source>
</evidence>
<protein>
    <submittedName>
        <fullName evidence="2">Uncharacterized protein</fullName>
    </submittedName>
</protein>
<comment type="caution">
    <text evidence="2">The sequence shown here is derived from an EMBL/GenBank/DDBJ whole genome shotgun (WGS) entry which is preliminary data.</text>
</comment>
<gene>
    <name evidence="2" type="ORF">VFPFJ_05017</name>
</gene>
<evidence type="ECO:0000313" key="3">
    <source>
        <dbReference type="Proteomes" id="UP000078340"/>
    </source>
</evidence>